<sequence>MNGRRGLACAQEKCVIVIFNAGPEPEVFEFLITREGVSRCILEKSFTRLHTQSGLMQTYSNIHGARDNLSPNIPTHIRLEGG</sequence>
<name>A0A2R6CBZ9_9ARCH</name>
<reference evidence="1 2" key="1">
    <citation type="submission" date="2017-04" db="EMBL/GenBank/DDBJ databases">
        <title>Novel microbial lineages endemic to geothermal iron-oxide mats fill important gaps in the evolutionary history of Archaea.</title>
        <authorList>
            <person name="Jay Z.J."/>
            <person name="Beam J.P."/>
            <person name="Dlakic M."/>
            <person name="Rusch D.B."/>
            <person name="Kozubal M.A."/>
            <person name="Inskeep W.P."/>
        </authorList>
    </citation>
    <scope>NUCLEOTIDE SEQUENCE [LARGE SCALE GENOMIC DNA]</scope>
    <source>
        <strain evidence="1">BE_D</strain>
    </source>
</reference>
<dbReference type="Proteomes" id="UP000242015">
    <property type="component" value="Unassembled WGS sequence"/>
</dbReference>
<comment type="caution">
    <text evidence="1">The sequence shown here is derived from an EMBL/GenBank/DDBJ whole genome shotgun (WGS) entry which is preliminary data.</text>
</comment>
<dbReference type="AlphaFoldDB" id="A0A2R6CBZ9"/>
<dbReference type="EMBL" id="NEXF01000100">
    <property type="protein sequence ID" value="PSO08361.1"/>
    <property type="molecule type" value="Genomic_DNA"/>
</dbReference>
<protein>
    <submittedName>
        <fullName evidence="1">Uncharacterized protein</fullName>
    </submittedName>
</protein>
<evidence type="ECO:0000313" key="1">
    <source>
        <dbReference type="EMBL" id="PSO08361.1"/>
    </source>
</evidence>
<accession>A0A2R6CBZ9</accession>
<organism evidence="1 2">
    <name type="scientific">Candidatus Marsarchaeota G2 archaeon BE_D</name>
    <dbReference type="NCBI Taxonomy" id="1978158"/>
    <lineage>
        <taxon>Archaea</taxon>
        <taxon>Candidatus Marsarchaeota</taxon>
        <taxon>Candidatus Marsarchaeota group 2</taxon>
    </lineage>
</organism>
<proteinExistence type="predicted"/>
<evidence type="ECO:0000313" key="2">
    <source>
        <dbReference type="Proteomes" id="UP000242015"/>
    </source>
</evidence>
<gene>
    <name evidence="1" type="ORF">B9Q04_05925</name>
</gene>